<dbReference type="Proteomes" id="UP001153269">
    <property type="component" value="Unassembled WGS sequence"/>
</dbReference>
<sequence length="68" mass="7496">MFTEGLHPPVSHLSSVILPPFVSEPNTLQQVISLQTVQSEALIRQPNVLLHRSSPPPPPLSRLHIQST</sequence>
<evidence type="ECO:0000256" key="1">
    <source>
        <dbReference type="SAM" id="MobiDB-lite"/>
    </source>
</evidence>
<reference evidence="2" key="1">
    <citation type="submission" date="2020-03" db="EMBL/GenBank/DDBJ databases">
        <authorList>
            <person name="Weist P."/>
        </authorList>
    </citation>
    <scope>NUCLEOTIDE SEQUENCE</scope>
</reference>
<evidence type="ECO:0000313" key="2">
    <source>
        <dbReference type="EMBL" id="CAB1448111.1"/>
    </source>
</evidence>
<keyword evidence="3" id="KW-1185">Reference proteome</keyword>
<gene>
    <name evidence="2" type="ORF">PLEPLA_LOCUS35774</name>
</gene>
<dbReference type="EMBL" id="CADEAL010003965">
    <property type="protein sequence ID" value="CAB1448111.1"/>
    <property type="molecule type" value="Genomic_DNA"/>
</dbReference>
<proteinExistence type="predicted"/>
<accession>A0A9N7VE38</accession>
<dbReference type="AlphaFoldDB" id="A0A9N7VE38"/>
<name>A0A9N7VE38_PLEPL</name>
<organism evidence="2 3">
    <name type="scientific">Pleuronectes platessa</name>
    <name type="common">European plaice</name>
    <dbReference type="NCBI Taxonomy" id="8262"/>
    <lineage>
        <taxon>Eukaryota</taxon>
        <taxon>Metazoa</taxon>
        <taxon>Chordata</taxon>
        <taxon>Craniata</taxon>
        <taxon>Vertebrata</taxon>
        <taxon>Euteleostomi</taxon>
        <taxon>Actinopterygii</taxon>
        <taxon>Neopterygii</taxon>
        <taxon>Teleostei</taxon>
        <taxon>Neoteleostei</taxon>
        <taxon>Acanthomorphata</taxon>
        <taxon>Carangaria</taxon>
        <taxon>Pleuronectiformes</taxon>
        <taxon>Pleuronectoidei</taxon>
        <taxon>Pleuronectidae</taxon>
        <taxon>Pleuronectes</taxon>
    </lineage>
</organism>
<protein>
    <submittedName>
        <fullName evidence="2">Uncharacterized protein</fullName>
    </submittedName>
</protein>
<comment type="caution">
    <text evidence="2">The sequence shown here is derived from an EMBL/GenBank/DDBJ whole genome shotgun (WGS) entry which is preliminary data.</text>
</comment>
<evidence type="ECO:0000313" key="3">
    <source>
        <dbReference type="Proteomes" id="UP001153269"/>
    </source>
</evidence>
<feature type="region of interest" description="Disordered" evidence="1">
    <location>
        <begin position="49"/>
        <end position="68"/>
    </location>
</feature>